<name>A0A246IUD3_9BURK</name>
<dbReference type="EMBL" id="NIOF01000019">
    <property type="protein sequence ID" value="OWQ83830.1"/>
    <property type="molecule type" value="Genomic_DNA"/>
</dbReference>
<sequence length="119" mass="13000">MNQELIVRLHMAVKAVRLIAEGIAWGALAALAIMCLILVSTALGQAHAAQPPAPGMFCTYTKQVDPGRDTPRTYTVEVVAHFERSEDANGQPWLWVKRPGQARFQSVLATAADLSECQR</sequence>
<reference evidence="1 2" key="1">
    <citation type="journal article" date="2008" name="Int. J. Syst. Evol. Microbiol.">
        <title>Description of Roseateles aquatilis sp. nov. and Roseateles terrae sp. nov., in the class Betaproteobacteria, and emended description of the genus Roseateles.</title>
        <authorList>
            <person name="Gomila M."/>
            <person name="Bowien B."/>
            <person name="Falsen E."/>
            <person name="Moore E.R."/>
            <person name="Lalucat J."/>
        </authorList>
    </citation>
    <scope>NUCLEOTIDE SEQUENCE [LARGE SCALE GENOMIC DNA]</scope>
    <source>
        <strain evidence="1 2">CCUG 48205</strain>
    </source>
</reference>
<dbReference type="Proteomes" id="UP000197468">
    <property type="component" value="Unassembled WGS sequence"/>
</dbReference>
<dbReference type="AlphaFoldDB" id="A0A246IUD3"/>
<evidence type="ECO:0000313" key="1">
    <source>
        <dbReference type="EMBL" id="OWQ83830.1"/>
    </source>
</evidence>
<keyword evidence="2" id="KW-1185">Reference proteome</keyword>
<gene>
    <name evidence="1" type="ORF">CDN99_25530</name>
</gene>
<dbReference type="RefSeq" id="WP_088388134.1">
    <property type="nucleotide sequence ID" value="NZ_NIOF01000019.1"/>
</dbReference>
<comment type="caution">
    <text evidence="1">The sequence shown here is derived from an EMBL/GenBank/DDBJ whole genome shotgun (WGS) entry which is preliminary data.</text>
</comment>
<accession>A0A246IUD3</accession>
<protein>
    <submittedName>
        <fullName evidence="1">Uncharacterized protein</fullName>
    </submittedName>
</protein>
<evidence type="ECO:0000313" key="2">
    <source>
        <dbReference type="Proteomes" id="UP000197468"/>
    </source>
</evidence>
<organism evidence="1 2">
    <name type="scientific">Roseateles aquatilis</name>
    <dbReference type="NCBI Taxonomy" id="431061"/>
    <lineage>
        <taxon>Bacteria</taxon>
        <taxon>Pseudomonadati</taxon>
        <taxon>Pseudomonadota</taxon>
        <taxon>Betaproteobacteria</taxon>
        <taxon>Burkholderiales</taxon>
        <taxon>Sphaerotilaceae</taxon>
        <taxon>Roseateles</taxon>
    </lineage>
</organism>
<proteinExistence type="predicted"/>